<feature type="compositionally biased region" description="Basic residues" evidence="1">
    <location>
        <begin position="32"/>
        <end position="42"/>
    </location>
</feature>
<evidence type="ECO:0000256" key="1">
    <source>
        <dbReference type="SAM" id="MobiDB-lite"/>
    </source>
</evidence>
<protein>
    <submittedName>
        <fullName evidence="2">Uncharacterized protein</fullName>
    </submittedName>
</protein>
<reference evidence="3" key="1">
    <citation type="journal article" date="2019" name="Int. J. Syst. Evol. Microbiol.">
        <title>The Global Catalogue of Microorganisms (GCM) 10K type strain sequencing project: providing services to taxonomists for standard genome sequencing and annotation.</title>
        <authorList>
            <consortium name="The Broad Institute Genomics Platform"/>
            <consortium name="The Broad Institute Genome Sequencing Center for Infectious Disease"/>
            <person name="Wu L."/>
            <person name="Ma J."/>
        </authorList>
    </citation>
    <scope>NUCLEOTIDE SEQUENCE [LARGE SCALE GENOMIC DNA]</scope>
    <source>
        <strain evidence="3">JCM 11496</strain>
    </source>
</reference>
<sequence length="42" mass="4881">MLLKRILWTLVPVIASKLMKNRRGSNATTRANKTRYNKNQGH</sequence>
<proteinExistence type="predicted"/>
<keyword evidence="3" id="KW-1185">Reference proteome</keyword>
<dbReference type="Proteomes" id="UP001597307">
    <property type="component" value="Unassembled WGS sequence"/>
</dbReference>
<gene>
    <name evidence="2" type="ORF">ACFSFX_04320</name>
</gene>
<organism evidence="2 3">
    <name type="scientific">Arthrobacter flavus</name>
    <dbReference type="NCBI Taxonomy" id="95172"/>
    <lineage>
        <taxon>Bacteria</taxon>
        <taxon>Bacillati</taxon>
        <taxon>Actinomycetota</taxon>
        <taxon>Actinomycetes</taxon>
        <taxon>Micrococcales</taxon>
        <taxon>Micrococcaceae</taxon>
        <taxon>Arthrobacter</taxon>
    </lineage>
</organism>
<dbReference type="EMBL" id="JBHUGA010000009">
    <property type="protein sequence ID" value="MFD1845817.1"/>
    <property type="molecule type" value="Genomic_DNA"/>
</dbReference>
<dbReference type="RefSeq" id="WP_343878034.1">
    <property type="nucleotide sequence ID" value="NZ_BAAAIJ010000009.1"/>
</dbReference>
<evidence type="ECO:0000313" key="2">
    <source>
        <dbReference type="EMBL" id="MFD1845817.1"/>
    </source>
</evidence>
<comment type="caution">
    <text evidence="2">The sequence shown here is derived from an EMBL/GenBank/DDBJ whole genome shotgun (WGS) entry which is preliminary data.</text>
</comment>
<accession>A0ABW4Q4T2</accession>
<name>A0ABW4Q4T2_9MICC</name>
<feature type="region of interest" description="Disordered" evidence="1">
    <location>
        <begin position="21"/>
        <end position="42"/>
    </location>
</feature>
<evidence type="ECO:0000313" key="3">
    <source>
        <dbReference type="Proteomes" id="UP001597307"/>
    </source>
</evidence>